<dbReference type="EMBL" id="AEAG01003093">
    <property type="protein sequence ID" value="EGH26947.1"/>
    <property type="molecule type" value="Genomic_DNA"/>
</dbReference>
<accession>A0A656GMU9</accession>
<sequence length="35" mass="3786">GWRSVDPTAAVAPQRIEQPGQEQPVAVADLIETKQ</sequence>
<feature type="region of interest" description="Disordered" evidence="1">
    <location>
        <begin position="1"/>
        <end position="25"/>
    </location>
</feature>
<protein>
    <submittedName>
        <fullName evidence="2">Uncharacterized protein</fullName>
    </submittedName>
</protein>
<reference evidence="2 3" key="1">
    <citation type="journal article" date="2011" name="PLoS Pathog.">
        <title>Dynamic evolution of pathogenicity revealed by sequencing and comparative genomics of 19 Pseudomonas syringae isolates.</title>
        <authorList>
            <person name="Baltrus D.A."/>
            <person name="Nishimura M.T."/>
            <person name="Romanchuk A."/>
            <person name="Chang J.H."/>
            <person name="Mukhtar M.S."/>
            <person name="Cherkis K."/>
            <person name="Roach J."/>
            <person name="Grant S.R."/>
            <person name="Jones C.D."/>
            <person name="Dangl J.L."/>
        </authorList>
    </citation>
    <scope>NUCLEOTIDE SEQUENCE [LARGE SCALE GENOMIC DNA]</scope>
    <source>
        <strain evidence="2 3">301020</strain>
    </source>
</reference>
<name>A0A656GMU9_PSEA0</name>
<proteinExistence type="predicted"/>
<evidence type="ECO:0000313" key="2">
    <source>
        <dbReference type="EMBL" id="EGH26947.1"/>
    </source>
</evidence>
<dbReference type="Proteomes" id="UP000003465">
    <property type="component" value="Unassembled WGS sequence"/>
</dbReference>
<gene>
    <name evidence="2" type="ORF">PSYMO_37886</name>
</gene>
<feature type="non-terminal residue" evidence="2">
    <location>
        <position position="1"/>
    </location>
</feature>
<organism evidence="2 3">
    <name type="scientific">Pseudomonas amygdali pv. mori str. 301020</name>
    <dbReference type="NCBI Taxonomy" id="629261"/>
    <lineage>
        <taxon>Bacteria</taxon>
        <taxon>Pseudomonadati</taxon>
        <taxon>Pseudomonadota</taxon>
        <taxon>Gammaproteobacteria</taxon>
        <taxon>Pseudomonadales</taxon>
        <taxon>Pseudomonadaceae</taxon>
        <taxon>Pseudomonas</taxon>
        <taxon>Pseudomonas amygdali</taxon>
    </lineage>
</organism>
<comment type="caution">
    <text evidence="2">The sequence shown here is derived from an EMBL/GenBank/DDBJ whole genome shotgun (WGS) entry which is preliminary data.</text>
</comment>
<dbReference type="AlphaFoldDB" id="A0A656GMU9"/>
<evidence type="ECO:0000313" key="3">
    <source>
        <dbReference type="Proteomes" id="UP000003465"/>
    </source>
</evidence>
<evidence type="ECO:0000256" key="1">
    <source>
        <dbReference type="SAM" id="MobiDB-lite"/>
    </source>
</evidence>
<feature type="non-terminal residue" evidence="2">
    <location>
        <position position="35"/>
    </location>
</feature>